<dbReference type="PANTHER" id="PTHR11371:SF31">
    <property type="entry name" value="EXTRACELLULAR NUCLEASE"/>
    <property type="match status" value="1"/>
</dbReference>
<gene>
    <name evidence="5" type="ORF">SAMN04487992_101364</name>
</gene>
<dbReference type="GO" id="GO:0004536">
    <property type="term" value="F:DNA nuclease activity"/>
    <property type="evidence" value="ECO:0007669"/>
    <property type="project" value="InterPro"/>
</dbReference>
<dbReference type="InterPro" id="IPR036691">
    <property type="entry name" value="Endo/exonu/phosph_ase_sf"/>
</dbReference>
<protein>
    <submittedName>
        <fullName evidence="5">Metal-dependent hydrolase, endonuclease/exonuclease/phosphatase family</fullName>
    </submittedName>
</protein>
<comment type="similarity">
    <text evidence="1">Belongs to the DNase I family.</text>
</comment>
<name>A0A1G7D5R9_9FLAO</name>
<dbReference type="Proteomes" id="UP000182114">
    <property type="component" value="Unassembled WGS sequence"/>
</dbReference>
<evidence type="ECO:0000256" key="3">
    <source>
        <dbReference type="ARBA" id="ARBA00022801"/>
    </source>
</evidence>
<dbReference type="SMART" id="SM00476">
    <property type="entry name" value="DNaseIc"/>
    <property type="match status" value="1"/>
</dbReference>
<proteinExistence type="inferred from homology"/>
<evidence type="ECO:0000259" key="4">
    <source>
        <dbReference type="Pfam" id="PF03372"/>
    </source>
</evidence>
<sequence>MKFLVIYPLRIYVMDDSWFFSILDLNYDKMLKKILLILLVFLAFNGYAQNDNISLVSWNIRDFGQTKSSEELDEITEIVRDVDIIAIQEVVAGYGGAQAVAKLTDILNRKGSKWDYVISNPTHSSKYVTERYAFIWKTKHIKIKNRGRLVKELDSLIDREPFLLDFYLSEKKFTILNFHSRPFDKDPESEIKALTNYITNSSNSALLIAGDFNVDEKKEVFDTLKSNGFNASISNQKTTLKKACTQNEYLNHPIDNIFYSRGINKLKSKVIDFVNVCDNLDKARKLSDHLPVYLKFSIE</sequence>
<dbReference type="InterPro" id="IPR016202">
    <property type="entry name" value="DNase_I"/>
</dbReference>
<dbReference type="CDD" id="cd10283">
    <property type="entry name" value="MnuA_DNase1-like"/>
    <property type="match status" value="1"/>
</dbReference>
<evidence type="ECO:0000313" key="6">
    <source>
        <dbReference type="Proteomes" id="UP000182114"/>
    </source>
</evidence>
<dbReference type="SUPFAM" id="SSF56219">
    <property type="entry name" value="DNase I-like"/>
    <property type="match status" value="1"/>
</dbReference>
<reference evidence="6" key="1">
    <citation type="submission" date="2016-10" db="EMBL/GenBank/DDBJ databases">
        <authorList>
            <person name="Varghese N."/>
            <person name="Submissions S."/>
        </authorList>
    </citation>
    <scope>NUCLEOTIDE SEQUENCE [LARGE SCALE GENOMIC DNA]</scope>
    <source>
        <strain evidence="6">DSM 24729</strain>
    </source>
</reference>
<dbReference type="PANTHER" id="PTHR11371">
    <property type="entry name" value="DEOXYRIBONUCLEASE"/>
    <property type="match status" value="1"/>
</dbReference>
<dbReference type="Pfam" id="PF03372">
    <property type="entry name" value="Exo_endo_phos"/>
    <property type="match status" value="1"/>
</dbReference>
<dbReference type="AlphaFoldDB" id="A0A1G7D5R9"/>
<dbReference type="GO" id="GO:0006308">
    <property type="term" value="P:DNA catabolic process"/>
    <property type="evidence" value="ECO:0007669"/>
    <property type="project" value="InterPro"/>
</dbReference>
<keyword evidence="5" id="KW-0255">Endonuclease</keyword>
<dbReference type="GO" id="GO:0004527">
    <property type="term" value="F:exonuclease activity"/>
    <property type="evidence" value="ECO:0007669"/>
    <property type="project" value="UniProtKB-KW"/>
</dbReference>
<dbReference type="GO" id="GO:0004519">
    <property type="term" value="F:endonuclease activity"/>
    <property type="evidence" value="ECO:0007669"/>
    <property type="project" value="UniProtKB-KW"/>
</dbReference>
<evidence type="ECO:0000256" key="2">
    <source>
        <dbReference type="ARBA" id="ARBA00022722"/>
    </source>
</evidence>
<keyword evidence="3 5" id="KW-0378">Hydrolase</keyword>
<keyword evidence="5" id="KW-0269">Exonuclease</keyword>
<feature type="domain" description="Endonuclease/exonuclease/phosphatase" evidence="4">
    <location>
        <begin position="56"/>
        <end position="289"/>
    </location>
</feature>
<dbReference type="EMBL" id="FNBD01000001">
    <property type="protein sequence ID" value="SDE46857.1"/>
    <property type="molecule type" value="Genomic_DNA"/>
</dbReference>
<evidence type="ECO:0000313" key="5">
    <source>
        <dbReference type="EMBL" id="SDE46857.1"/>
    </source>
</evidence>
<evidence type="ECO:0000256" key="1">
    <source>
        <dbReference type="ARBA" id="ARBA00007359"/>
    </source>
</evidence>
<keyword evidence="2" id="KW-0540">Nuclease</keyword>
<accession>A0A1G7D5R9</accession>
<dbReference type="InterPro" id="IPR005135">
    <property type="entry name" value="Endo/exonuclease/phosphatase"/>
</dbReference>
<keyword evidence="6" id="KW-1185">Reference proteome</keyword>
<organism evidence="5 6">
    <name type="scientific">Cellulophaga baltica</name>
    <dbReference type="NCBI Taxonomy" id="76594"/>
    <lineage>
        <taxon>Bacteria</taxon>
        <taxon>Pseudomonadati</taxon>
        <taxon>Bacteroidota</taxon>
        <taxon>Flavobacteriia</taxon>
        <taxon>Flavobacteriales</taxon>
        <taxon>Flavobacteriaceae</taxon>
        <taxon>Cellulophaga</taxon>
    </lineage>
</organism>
<dbReference type="Gene3D" id="3.60.10.10">
    <property type="entry name" value="Endonuclease/exonuclease/phosphatase"/>
    <property type="match status" value="1"/>
</dbReference>